<organism evidence="1">
    <name type="scientific">Neisseria meningitidis alpha275</name>
    <dbReference type="NCBI Taxonomy" id="295996"/>
    <lineage>
        <taxon>Bacteria</taxon>
        <taxon>Pseudomonadati</taxon>
        <taxon>Pseudomonadota</taxon>
        <taxon>Betaproteobacteria</taxon>
        <taxon>Neisseriales</taxon>
        <taxon>Neisseriaceae</taxon>
        <taxon>Neisseria</taxon>
    </lineage>
</organism>
<proteinExistence type="predicted"/>
<gene>
    <name evidence="1" type="ORF">NMW_0248</name>
</gene>
<accession>C6SH31</accession>
<sequence>MLPRKFKNLKFRPNQHTRCPMPIEIPHANKKVPKIGTKTDNFQHY</sequence>
<reference evidence="1" key="1">
    <citation type="journal article" date="2008" name="Proc. Natl. Acad. Sci. U.S.A.">
        <title>Whole-genome comparison of disease and carriage strains provides insights into virulence evolution in Neisseria meningitidis.</title>
        <authorList>
            <person name="Schoen C."/>
            <person name="Blom J."/>
            <person name="Claus H."/>
            <person name="Schramm-Glueck A."/>
            <person name="Brandt P."/>
            <person name="Mueller T."/>
            <person name="Goesmann A."/>
            <person name="Joseph B."/>
            <person name="Konietzny S."/>
            <person name="Kurzai O."/>
            <person name="Schmitt C."/>
            <person name="Friedrich T."/>
            <person name="Linke B."/>
            <person name="Vogel U."/>
            <person name="Frosch M."/>
        </authorList>
    </citation>
    <scope>NUCLEOTIDE SEQUENCE</scope>
    <source>
        <strain evidence="1">Alpha275</strain>
    </source>
</reference>
<protein>
    <submittedName>
        <fullName evidence="1">Uncharacterized protein</fullName>
    </submittedName>
</protein>
<name>C6SH31_NEIME</name>
<dbReference type="EMBL" id="AM889138">
    <property type="protein sequence ID" value="CBA04592.1"/>
    <property type="molecule type" value="Genomic_DNA"/>
</dbReference>
<dbReference type="AlphaFoldDB" id="C6SH31"/>
<evidence type="ECO:0000313" key="1">
    <source>
        <dbReference type="EMBL" id="CBA04592.1"/>
    </source>
</evidence>